<evidence type="ECO:0000313" key="2">
    <source>
        <dbReference type="EMBL" id="CAD6507225.1"/>
    </source>
</evidence>
<dbReference type="KEGG" id="ptf:PROFFT_A_00480"/>
<evidence type="ECO:0000313" key="3">
    <source>
        <dbReference type="Proteomes" id="UP000683585"/>
    </source>
</evidence>
<keyword evidence="3" id="KW-1185">Reference proteome</keyword>
<dbReference type="Proteomes" id="UP000683585">
    <property type="component" value="Chromosome"/>
</dbReference>
<gene>
    <name evidence="2" type="primary">yhdP</name>
    <name evidence="2" type="ORF">PROFFT_A_00480</name>
</gene>
<feature type="domain" description="YhdP central" evidence="1">
    <location>
        <begin position="7"/>
        <end position="1256"/>
    </location>
</feature>
<dbReference type="EMBL" id="LR890047">
    <property type="protein sequence ID" value="CAD6507225.1"/>
    <property type="molecule type" value="Genomic_DNA"/>
</dbReference>
<accession>A0A8E4F0Y5</accession>
<dbReference type="NCBIfam" id="TIGR02099">
    <property type="entry name" value="YhdP family protein"/>
    <property type="match status" value="1"/>
</dbReference>
<reference evidence="2" key="1">
    <citation type="submission" date="2020-10" db="EMBL/GenBank/DDBJ databases">
        <authorList>
            <person name="Szabo G."/>
        </authorList>
    </citation>
    <scope>NUCLEOTIDE SEQUENCE</scope>
    <source>
        <strain evidence="2">PROFFT</strain>
    </source>
</reference>
<sequence>MRQLSKYLLLILILLVALTLSGLRLALPHINNYKQQIVEKIEDYSGIPIKIGLLDASWESFGPVLEVHDISLLHPRGKITIQRMIIALDVFKSLLHGRWQLREVIVDHVDSHSNFRMKQTSLNWHGLNKNNIKNILLYQLDHLMICNSKIIFPSPSGARIQFDIPSFTFLKTASHYRGEGDIVCSTHKGQQGKMQVRIDLHDKKGLLINGQVYLKADEFALKPWLGCFLESKMGLNTDKFSLVSWLFIRHGKIQSGRLVLNHGAAICNAENKQHAIMVDRLHLQMVRVDGGFYFYIPQLNFSTDEIAWPKGSLSALYLPAHLQSISHNKPEELRIRATDLQLELIEPIFTTLSFLMPDTILSYWGKIHPKGHITYIGLDIPLQQPERLRFVGSWEDVSWQLCKTFPGISHFDGIISGSSIHAGLRFSLEKIVYPSTNVLSKIPLKISHASGYTSFIQNDQGWFISGDHLNMKANSLFITGDCRYQHPKNIQSSLSMLSGTRFYDFRQTWRSFQEHFMMGAYLVDNSAGSQKIFVGYNPSLVCLKNTHDSPHNNQEQCEIFRRLINTGVLFCPTWMPHNNLRINLDFLKYCLRLEKRSSNSGGLIFQYITATIPSQKKEKFFINANFSGPFHAIHQFFKEVKISKFSGNFLNKIKVNGDVSGRLHAEIPFYGDKIKAKGNIDFKNNSILIKPLDNSIGHINGSLYFSNGNITSSLIRASWLGQPISFTIITSEVTEGVILNCMLKSDWQPANLPGISIELAKYFRGYAHWTTKVFLKLSCKAYISYEIQMNADLRDISSTLPAPLQHKACREALPLVLNAKGNIDSFILSGNLGRRNYFSSEFILQKHGIKLARAVWRDRTSKVPELPVSEVLIFNLPAFNGKEWLDLINPELIKKYKQKSYSFTYPEKINFTTPKLTLAGQIWHTITFSASKLENAIHINIDGNELNGLVILNNNMIQANFKYLHYDPEWSILSVADNNIIVHPSHIDHFPFSKWLSIKLRCHDGWIMGQRLQQVNFDITPNREALTLNYGLINTGNTQLIFEGFWKQKGIQNYTFLKGNLKGSDITSTSDYFGFNSLPKKSPFNIKCDLNWIGPPWRPYVRSINGSISIELGKGEIDKATVGSVGQILRLVSVDALLRKLKLDFSDTFGNRFYYDSIRGNGKLSNGVLATHDLLIDGLSADIAMNGLVNFITRRISMQAIVAPDLSSTVGVATAFIINPIVGAAVFAGSKVLAPLWNKISLICYNITGSLGDPSINKVLCK</sequence>
<proteinExistence type="predicted"/>
<dbReference type="Pfam" id="PF13116">
    <property type="entry name" value="YhdP"/>
    <property type="match status" value="1"/>
</dbReference>
<dbReference type="PANTHER" id="PTHR38690:SF1">
    <property type="entry name" value="PROTEASE"/>
    <property type="match status" value="1"/>
</dbReference>
<evidence type="ECO:0000259" key="1">
    <source>
        <dbReference type="Pfam" id="PF13116"/>
    </source>
</evidence>
<dbReference type="AlphaFoldDB" id="A0A8E4F0Y5"/>
<dbReference type="InterPro" id="IPR011836">
    <property type="entry name" value="YhdP"/>
</dbReference>
<name>A0A8E4F0Y5_9ENTR</name>
<dbReference type="PANTHER" id="PTHR38690">
    <property type="entry name" value="PROTEASE-RELATED"/>
    <property type="match status" value="1"/>
</dbReference>
<organism evidence="2 3">
    <name type="scientific">Candidatus Profftia tarda</name>
    <dbReference type="NCBI Taxonomy" id="1177216"/>
    <lineage>
        <taxon>Bacteria</taxon>
        <taxon>Pseudomonadati</taxon>
        <taxon>Pseudomonadota</taxon>
        <taxon>Gammaproteobacteria</taxon>
        <taxon>Enterobacterales</taxon>
        <taxon>Enterobacteriaceae</taxon>
        <taxon>Candidatus Profftia</taxon>
    </lineage>
</organism>
<dbReference type="RefSeq" id="WP_216782495.1">
    <property type="nucleotide sequence ID" value="NZ_LR890047.1"/>
</dbReference>
<dbReference type="InterPro" id="IPR025263">
    <property type="entry name" value="YhdP_central"/>
</dbReference>
<protein>
    <submittedName>
        <fullName evidence="2">Uncharacterized protein YhdP</fullName>
    </submittedName>
</protein>